<dbReference type="Gene3D" id="3.30.1120.10">
    <property type="match status" value="1"/>
</dbReference>
<protein>
    <submittedName>
        <fullName evidence="7">Sulfatase-like hydrolase/transferase</fullName>
    </submittedName>
</protein>
<dbReference type="AlphaFoldDB" id="A0A941F494"/>
<reference evidence="7" key="2">
    <citation type="submission" date="2021-04" db="EMBL/GenBank/DDBJ databases">
        <authorList>
            <person name="Zhang T."/>
            <person name="Zhang Y."/>
            <person name="Lu D."/>
            <person name="Zuo D."/>
            <person name="Du Z."/>
        </authorList>
    </citation>
    <scope>NUCLEOTIDE SEQUENCE</scope>
    <source>
        <strain evidence="7">JR1</strain>
    </source>
</reference>
<evidence type="ECO:0000256" key="1">
    <source>
        <dbReference type="ARBA" id="ARBA00008779"/>
    </source>
</evidence>
<accession>A0A941F494</accession>
<dbReference type="Gene3D" id="3.40.720.10">
    <property type="entry name" value="Alkaline Phosphatase, subunit A"/>
    <property type="match status" value="1"/>
</dbReference>
<reference evidence="7" key="1">
    <citation type="journal article" date="2018" name="Int. J. Syst. Evol. Microbiol.">
        <title>Carboxylicivirga sediminis sp. nov., isolated from coastal sediment.</title>
        <authorList>
            <person name="Wang F.Q."/>
            <person name="Ren L.H."/>
            <person name="Zou R.J."/>
            <person name="Sun Y.Z."/>
            <person name="Liu X.J."/>
            <person name="Jiang F."/>
            <person name="Liu L.J."/>
        </authorList>
    </citation>
    <scope>NUCLEOTIDE SEQUENCE</scope>
    <source>
        <strain evidence="7">JR1</strain>
    </source>
</reference>
<evidence type="ECO:0000313" key="8">
    <source>
        <dbReference type="Proteomes" id="UP000679220"/>
    </source>
</evidence>
<feature type="chain" id="PRO_5037153397" evidence="5">
    <location>
        <begin position="22"/>
        <end position="464"/>
    </location>
</feature>
<dbReference type="GO" id="GO:0004065">
    <property type="term" value="F:arylsulfatase activity"/>
    <property type="evidence" value="ECO:0007669"/>
    <property type="project" value="TreeGrafter"/>
</dbReference>
<keyword evidence="3 7" id="KW-0378">Hydrolase</keyword>
<evidence type="ECO:0000256" key="5">
    <source>
        <dbReference type="SAM" id="SignalP"/>
    </source>
</evidence>
<dbReference type="InterPro" id="IPR000917">
    <property type="entry name" value="Sulfatase_N"/>
</dbReference>
<sequence>MFKHLLLLLMPLIAVSCNMSADKNAPKQPNLVVIMTDDMGYADVGFNGCKDIPTPNIDQIADQGVRFTQGYVTFPVCGPSRAGFLTGRYQDRFGFTTNPSIDPNNPISGLPVEEETMAQVLRKAGYKNAIVGKWHMGTHPNFHPLERGFDYFYGFLSGGHNYYHDELYLNDLSEVTKMWEWYRTKIIENRDKVETNDYLTDELSDAAVNFIKEKASNDEHFMLYLAYNAPHTPLQATEKYLSRFPDIKDKKRRTYAAMVSAVDDGVGRVLNTLRENGINDNTIVVFLSDNGGAHNNASDNGPLRGLKGDLFEGGIRVPFAMRWPAVIPAGQTYNKAISSMDIMATIVAQNGIEISAERPLDGVDLVPYLTGESKEEPHDYLFWRKWEQNAMAIRHGMNKLVANNNQNSSPSELYNIENEINEQTNIKAENEELSNHLLQEWEKWNAQLKDRVFPTLGGDEWWID</sequence>
<dbReference type="EMBL" id="JAGTAR010000016">
    <property type="protein sequence ID" value="MBR8536167.1"/>
    <property type="molecule type" value="Genomic_DNA"/>
</dbReference>
<dbReference type="PROSITE" id="PS00523">
    <property type="entry name" value="SULFATASE_1"/>
    <property type="match status" value="1"/>
</dbReference>
<dbReference type="Proteomes" id="UP000679220">
    <property type="component" value="Unassembled WGS sequence"/>
</dbReference>
<dbReference type="RefSeq" id="WP_212190960.1">
    <property type="nucleotide sequence ID" value="NZ_JAGTAR010000016.1"/>
</dbReference>
<feature type="domain" description="Sulfatase N-terminal" evidence="6">
    <location>
        <begin position="29"/>
        <end position="349"/>
    </location>
</feature>
<evidence type="ECO:0000256" key="4">
    <source>
        <dbReference type="ARBA" id="ARBA00022837"/>
    </source>
</evidence>
<keyword evidence="4" id="KW-0106">Calcium</keyword>
<dbReference type="Pfam" id="PF00884">
    <property type="entry name" value="Sulfatase"/>
    <property type="match status" value="1"/>
</dbReference>
<comment type="similarity">
    <text evidence="1">Belongs to the sulfatase family.</text>
</comment>
<keyword evidence="8" id="KW-1185">Reference proteome</keyword>
<dbReference type="SUPFAM" id="SSF53649">
    <property type="entry name" value="Alkaline phosphatase-like"/>
    <property type="match status" value="1"/>
</dbReference>
<dbReference type="PANTHER" id="PTHR42693:SF53">
    <property type="entry name" value="ENDO-4-O-SULFATASE"/>
    <property type="match status" value="1"/>
</dbReference>
<dbReference type="InterPro" id="IPR017850">
    <property type="entry name" value="Alkaline_phosphatase_core_sf"/>
</dbReference>
<evidence type="ECO:0000256" key="2">
    <source>
        <dbReference type="ARBA" id="ARBA00022723"/>
    </source>
</evidence>
<dbReference type="PANTHER" id="PTHR42693">
    <property type="entry name" value="ARYLSULFATASE FAMILY MEMBER"/>
    <property type="match status" value="1"/>
</dbReference>
<evidence type="ECO:0000256" key="3">
    <source>
        <dbReference type="ARBA" id="ARBA00022801"/>
    </source>
</evidence>
<dbReference type="InterPro" id="IPR024607">
    <property type="entry name" value="Sulfatase_CS"/>
</dbReference>
<feature type="signal peptide" evidence="5">
    <location>
        <begin position="1"/>
        <end position="21"/>
    </location>
</feature>
<keyword evidence="5" id="KW-0732">Signal</keyword>
<evidence type="ECO:0000313" key="7">
    <source>
        <dbReference type="EMBL" id="MBR8536167.1"/>
    </source>
</evidence>
<dbReference type="InterPro" id="IPR050738">
    <property type="entry name" value="Sulfatase"/>
</dbReference>
<name>A0A941F494_9BACT</name>
<keyword evidence="2" id="KW-0479">Metal-binding</keyword>
<dbReference type="PROSITE" id="PS51257">
    <property type="entry name" value="PROKAR_LIPOPROTEIN"/>
    <property type="match status" value="1"/>
</dbReference>
<proteinExistence type="inferred from homology"/>
<evidence type="ECO:0000259" key="6">
    <source>
        <dbReference type="Pfam" id="PF00884"/>
    </source>
</evidence>
<comment type="caution">
    <text evidence="7">The sequence shown here is derived from an EMBL/GenBank/DDBJ whole genome shotgun (WGS) entry which is preliminary data.</text>
</comment>
<gene>
    <name evidence="7" type="ORF">KDU71_11410</name>
</gene>
<dbReference type="GO" id="GO:0046872">
    <property type="term" value="F:metal ion binding"/>
    <property type="evidence" value="ECO:0007669"/>
    <property type="project" value="UniProtKB-KW"/>
</dbReference>
<organism evidence="7 8">
    <name type="scientific">Carboxylicivirga sediminis</name>
    <dbReference type="NCBI Taxonomy" id="2006564"/>
    <lineage>
        <taxon>Bacteria</taxon>
        <taxon>Pseudomonadati</taxon>
        <taxon>Bacteroidota</taxon>
        <taxon>Bacteroidia</taxon>
        <taxon>Marinilabiliales</taxon>
        <taxon>Marinilabiliaceae</taxon>
        <taxon>Carboxylicivirga</taxon>
    </lineage>
</organism>